<dbReference type="SUPFAM" id="SSF47144">
    <property type="entry name" value="HSC20 (HSCB), C-terminal oligomerisation domain"/>
    <property type="match status" value="1"/>
</dbReference>
<reference evidence="2" key="1">
    <citation type="submission" date="2020-05" db="UniProtKB">
        <authorList>
            <consortium name="EnsemblMetazoa"/>
        </authorList>
    </citation>
    <scope>IDENTIFICATION</scope>
    <source>
        <strain evidence="2">Yale</strain>
    </source>
</reference>
<dbReference type="VEuPathDB" id="VectorBase:GMOY010948"/>
<evidence type="ECO:0000313" key="3">
    <source>
        <dbReference type="Proteomes" id="UP000092444"/>
    </source>
</evidence>
<accession>A0A1B0GCB9</accession>
<keyword evidence="1" id="KW-0143">Chaperone</keyword>
<dbReference type="GO" id="GO:0044571">
    <property type="term" value="P:[2Fe-2S] cluster assembly"/>
    <property type="evidence" value="ECO:0007669"/>
    <property type="project" value="InterPro"/>
</dbReference>
<proteinExistence type="predicted"/>
<keyword evidence="3" id="KW-1185">Reference proteome</keyword>
<dbReference type="PhylomeDB" id="A0A1B0GCB9"/>
<evidence type="ECO:0000313" key="2">
    <source>
        <dbReference type="EnsemblMetazoa" id="GMOY010948-PA"/>
    </source>
</evidence>
<dbReference type="GO" id="GO:0005739">
    <property type="term" value="C:mitochondrion"/>
    <property type="evidence" value="ECO:0007669"/>
    <property type="project" value="TreeGrafter"/>
</dbReference>
<dbReference type="EnsemblMetazoa" id="GMOY010948-RA">
    <property type="protein sequence ID" value="GMOY010948-PA"/>
    <property type="gene ID" value="GMOY010948"/>
</dbReference>
<organism evidence="2 3">
    <name type="scientific">Glossina morsitans morsitans</name>
    <name type="common">Savannah tsetse fly</name>
    <dbReference type="NCBI Taxonomy" id="37546"/>
    <lineage>
        <taxon>Eukaryota</taxon>
        <taxon>Metazoa</taxon>
        <taxon>Ecdysozoa</taxon>
        <taxon>Arthropoda</taxon>
        <taxon>Hexapoda</taxon>
        <taxon>Insecta</taxon>
        <taxon>Pterygota</taxon>
        <taxon>Neoptera</taxon>
        <taxon>Endopterygota</taxon>
        <taxon>Diptera</taxon>
        <taxon>Brachycera</taxon>
        <taxon>Muscomorpha</taxon>
        <taxon>Hippoboscoidea</taxon>
        <taxon>Glossinidae</taxon>
        <taxon>Glossina</taxon>
    </lineage>
</organism>
<dbReference type="PANTHER" id="PTHR14021:SF15">
    <property type="entry name" value="IRON-SULFUR CLUSTER CO-CHAPERONE PROTEIN HSCB"/>
    <property type="match status" value="1"/>
</dbReference>
<dbReference type="GO" id="GO:0051087">
    <property type="term" value="F:protein-folding chaperone binding"/>
    <property type="evidence" value="ECO:0007669"/>
    <property type="project" value="InterPro"/>
</dbReference>
<dbReference type="Gene3D" id="1.10.287.110">
    <property type="entry name" value="DnaJ domain"/>
    <property type="match status" value="1"/>
</dbReference>
<evidence type="ECO:0008006" key="4">
    <source>
        <dbReference type="Google" id="ProtNLM"/>
    </source>
</evidence>
<dbReference type="GO" id="GO:0001671">
    <property type="term" value="F:ATPase activator activity"/>
    <property type="evidence" value="ECO:0007669"/>
    <property type="project" value="InterPro"/>
</dbReference>
<protein>
    <recommendedName>
        <fullName evidence="4">J domain-containing protein</fullName>
    </recommendedName>
</protein>
<dbReference type="InterPro" id="IPR036869">
    <property type="entry name" value="J_dom_sf"/>
</dbReference>
<name>A0A1B0GCB9_GLOMM</name>
<dbReference type="PANTHER" id="PTHR14021">
    <property type="entry name" value="IRON-SULFUR CLUSTER CO-CHAPERONE PROTEIN HSCB"/>
    <property type="match status" value="1"/>
</dbReference>
<evidence type="ECO:0000256" key="1">
    <source>
        <dbReference type="ARBA" id="ARBA00023186"/>
    </source>
</evidence>
<dbReference type="InterPro" id="IPR036386">
    <property type="entry name" value="HscB_C_sf"/>
</dbReference>
<dbReference type="InterPro" id="IPR004640">
    <property type="entry name" value="HscB"/>
</dbReference>
<dbReference type="Proteomes" id="UP000092444">
    <property type="component" value="Unassembled WGS sequence"/>
</dbReference>
<dbReference type="EMBL" id="CCAG010007836">
    <property type="status" value="NOT_ANNOTATED_CDS"/>
    <property type="molecule type" value="Genomic_DNA"/>
</dbReference>
<dbReference type="GO" id="GO:0051259">
    <property type="term" value="P:protein complex oligomerization"/>
    <property type="evidence" value="ECO:0007669"/>
    <property type="project" value="InterPro"/>
</dbReference>
<dbReference type="STRING" id="37546.A0A1B0GCB9"/>
<sequence>MVCGDCNHLPGVCHNINYFNLMEISQGFLVDAQFLNKRFCQIQSLVHPDKFGTNSLREQNNSAGWRSLTNKAYNRFKRYGSRHDVLNEEFLMEIMEHNKQIEEATNIRYLTNMQNSVKNKSEAKD</sequence>
<dbReference type="AlphaFoldDB" id="A0A1B0GCB9"/>
<dbReference type="SUPFAM" id="SSF46565">
    <property type="entry name" value="Chaperone J-domain"/>
    <property type="match status" value="1"/>
</dbReference>